<dbReference type="WBParaSite" id="SMUV_0000945001-mRNA-1">
    <property type="protein sequence ID" value="SMUV_0000945001-mRNA-1"/>
    <property type="gene ID" value="SMUV_0000945001"/>
</dbReference>
<evidence type="ECO:0000313" key="1">
    <source>
        <dbReference type="Proteomes" id="UP000046393"/>
    </source>
</evidence>
<dbReference type="Proteomes" id="UP000046393">
    <property type="component" value="Unplaced"/>
</dbReference>
<protein>
    <submittedName>
        <fullName evidence="2">T2SSG domain-containing protein</fullName>
    </submittedName>
</protein>
<reference evidence="2" key="1">
    <citation type="submission" date="2017-02" db="UniProtKB">
        <authorList>
            <consortium name="WormBaseParasite"/>
        </authorList>
    </citation>
    <scope>IDENTIFICATION</scope>
</reference>
<sequence length="116" mass="13419">MAKKVSYALKDERSLLGYLPSNAFTNNYGYGPFGVGPSNSGFDSFGFWKTKYTNSGLNPLYTWQSYRNYYGEFAVHNNRYNNPAPADFENLQEERFGPYYNGIWGYVDHSPYWNGK</sequence>
<accession>A0A0N5AWY5</accession>
<organism evidence="1 2">
    <name type="scientific">Syphacia muris</name>
    <dbReference type="NCBI Taxonomy" id="451379"/>
    <lineage>
        <taxon>Eukaryota</taxon>
        <taxon>Metazoa</taxon>
        <taxon>Ecdysozoa</taxon>
        <taxon>Nematoda</taxon>
        <taxon>Chromadorea</taxon>
        <taxon>Rhabditida</taxon>
        <taxon>Spirurina</taxon>
        <taxon>Oxyuridomorpha</taxon>
        <taxon>Oxyuroidea</taxon>
        <taxon>Oxyuridae</taxon>
        <taxon>Syphacia</taxon>
    </lineage>
</organism>
<proteinExistence type="predicted"/>
<name>A0A0N5AWY5_9BILA</name>
<keyword evidence="1" id="KW-1185">Reference proteome</keyword>
<dbReference type="AlphaFoldDB" id="A0A0N5AWY5"/>
<evidence type="ECO:0000313" key="2">
    <source>
        <dbReference type="WBParaSite" id="SMUV_0000945001-mRNA-1"/>
    </source>
</evidence>